<dbReference type="PANTHER" id="PTHR11920:SF501">
    <property type="entry name" value="GUANYLATE CYCLASE 32E"/>
    <property type="match status" value="1"/>
</dbReference>
<comment type="similarity">
    <text evidence="10">Belongs to the adenylyl cyclase class-4/guanylyl cyclase family.</text>
</comment>
<dbReference type="PROSITE" id="PS00452">
    <property type="entry name" value="GUANYLATE_CYCLASE_1"/>
    <property type="match status" value="1"/>
</dbReference>
<dbReference type="EC" id="4.6.1.2" evidence="2"/>
<keyword evidence="7 11" id="KW-0472">Membrane</keyword>
<keyword evidence="8 10" id="KW-0456">Lyase</keyword>
<dbReference type="GO" id="GO:0004016">
    <property type="term" value="F:adenylate cyclase activity"/>
    <property type="evidence" value="ECO:0007669"/>
    <property type="project" value="TreeGrafter"/>
</dbReference>
<evidence type="ECO:0000256" key="3">
    <source>
        <dbReference type="ARBA" id="ARBA00022692"/>
    </source>
</evidence>
<feature type="domain" description="Guanylate cyclase" evidence="12">
    <location>
        <begin position="446"/>
        <end position="577"/>
    </location>
</feature>
<keyword evidence="9" id="KW-0141">cGMP biosynthesis</keyword>
<dbReference type="SUPFAM" id="SSF55073">
    <property type="entry name" value="Nucleotide cyclase"/>
    <property type="match status" value="1"/>
</dbReference>
<evidence type="ECO:0000256" key="11">
    <source>
        <dbReference type="SAM" id="Phobius"/>
    </source>
</evidence>
<evidence type="ECO:0000256" key="7">
    <source>
        <dbReference type="ARBA" id="ARBA00023136"/>
    </source>
</evidence>
<dbReference type="PANTHER" id="PTHR11920">
    <property type="entry name" value="GUANYLYL CYCLASE"/>
    <property type="match status" value="1"/>
</dbReference>
<comment type="subcellular location">
    <subcellularLocation>
        <location evidence="1">Membrane</location>
        <topology evidence="1">Single-pass type I membrane protein</topology>
    </subcellularLocation>
</comment>
<keyword evidence="3 11" id="KW-0812">Transmembrane</keyword>
<accession>A0A7G7LKB1</accession>
<dbReference type="Pfam" id="PF08376">
    <property type="entry name" value="NIT"/>
    <property type="match status" value="1"/>
</dbReference>
<dbReference type="Gene3D" id="3.30.70.1230">
    <property type="entry name" value="Nucleotide cyclase"/>
    <property type="match status" value="1"/>
</dbReference>
<dbReference type="GO" id="GO:0005886">
    <property type="term" value="C:plasma membrane"/>
    <property type="evidence" value="ECO:0007669"/>
    <property type="project" value="TreeGrafter"/>
</dbReference>
<sequence>MITSSERQLHLNSQLRLKSRNSLALYKDFQVGSEDDNSSENQRRDHFRRINSRSQHIRDFNKRMQPVKMTILILIPCIGLTAMTVSSLITNAVAQKQANQVKLEIASSIQLGDLIHRLQIERGQTVLYVSTNYDNFIFKSLFENRTLTNQVIDAIQPWPKLAPNLSASAYYLANRTAIRRYLDYHRDKVVDIHNTTALDELLFYSKLNNQLLNWISGGIQTVQTDHLWNTLAAYQMLLKGTEETGLERAIGSVYYSQIQLSYPEILLYYSKLQLGNLSLASAIQYSSYIADGFKNMAFNSSMMKKLQNLRNVIAENVPHTPSITKANYWFAHISIYIDQLKIIQDNTAHYIQSQSSSTNETASKNFILSLILLITVIIICPILIYLTVKLTQSIQAYAVNLATKTKKLRREKVKTDALLCEMLPRSIAERLKHGQDILAEKFDNVTIYFSNIVRFEQICHQSSAIEIIEMLNNLYVLFDVQIEKHNVYKVETIGDVYMVVSGLPKKLAEDRHAIEIAEMALDLLHSLKKAQLSHKLENQIQLRAGIHSGSCAAGVIGRKMPRYCLFGDAVNIASRMESSGEASKIHCSEATYQKLAQTYQYQMSPRGEINVKGIGSMRTYWLLGKMITLNSFDI</sequence>
<evidence type="ECO:0000313" key="13">
    <source>
        <dbReference type="EMBL" id="QNG40928.1"/>
    </source>
</evidence>
<dbReference type="AlphaFoldDB" id="A0A7G7LKB1"/>
<protein>
    <recommendedName>
        <fullName evidence="2">guanylate cyclase</fullName>
        <ecNumber evidence="2">4.6.1.2</ecNumber>
    </recommendedName>
</protein>
<keyword evidence="6 11" id="KW-1133">Transmembrane helix</keyword>
<organism evidence="13">
    <name type="scientific">Placozoa sp. H4</name>
    <dbReference type="NCBI Taxonomy" id="1034858"/>
    <lineage>
        <taxon>Eukaryota</taxon>
        <taxon>Metazoa</taxon>
        <taxon>Placozoa</taxon>
    </lineage>
</organism>
<dbReference type="GO" id="GO:0000166">
    <property type="term" value="F:nucleotide binding"/>
    <property type="evidence" value="ECO:0007669"/>
    <property type="project" value="UniProtKB-KW"/>
</dbReference>
<dbReference type="InterPro" id="IPR018297">
    <property type="entry name" value="A/G_cyclase_CS"/>
</dbReference>
<evidence type="ECO:0000256" key="8">
    <source>
        <dbReference type="ARBA" id="ARBA00023239"/>
    </source>
</evidence>
<evidence type="ECO:0000256" key="1">
    <source>
        <dbReference type="ARBA" id="ARBA00004479"/>
    </source>
</evidence>
<dbReference type="GO" id="GO:0035556">
    <property type="term" value="P:intracellular signal transduction"/>
    <property type="evidence" value="ECO:0007669"/>
    <property type="project" value="InterPro"/>
</dbReference>
<keyword evidence="4" id="KW-0732">Signal</keyword>
<dbReference type="Pfam" id="PF00211">
    <property type="entry name" value="Guanylate_cyc"/>
    <property type="match status" value="1"/>
</dbReference>
<dbReference type="InterPro" id="IPR050401">
    <property type="entry name" value="Cyclic_nucleotide_synthase"/>
</dbReference>
<dbReference type="GO" id="GO:0004383">
    <property type="term" value="F:guanylate cyclase activity"/>
    <property type="evidence" value="ECO:0007669"/>
    <property type="project" value="UniProtKB-EC"/>
</dbReference>
<dbReference type="Pfam" id="PF07701">
    <property type="entry name" value="HNOBA"/>
    <property type="match status" value="1"/>
</dbReference>
<dbReference type="GO" id="GO:0001653">
    <property type="term" value="F:peptide receptor activity"/>
    <property type="evidence" value="ECO:0007669"/>
    <property type="project" value="TreeGrafter"/>
</dbReference>
<dbReference type="SMART" id="SM00044">
    <property type="entry name" value="CYCc"/>
    <property type="match status" value="1"/>
</dbReference>
<feature type="transmembrane region" description="Helical" evidence="11">
    <location>
        <begin position="71"/>
        <end position="94"/>
    </location>
</feature>
<dbReference type="Gene3D" id="6.10.250.780">
    <property type="match status" value="1"/>
</dbReference>
<evidence type="ECO:0000256" key="4">
    <source>
        <dbReference type="ARBA" id="ARBA00022729"/>
    </source>
</evidence>
<dbReference type="InterPro" id="IPR011645">
    <property type="entry name" value="HNOB_dom_associated"/>
</dbReference>
<reference evidence="13" key="1">
    <citation type="journal article" date="2020" name="Sci. Rep.">
        <title>The diversification and lineage-specific expansion of nitric oxide signaling in Placozoa: insights in the evolution of gaseous transmission.</title>
        <authorList>
            <person name="Moroz L.L."/>
            <person name="Romanova D.Y."/>
            <person name="Nikitin M.A."/>
            <person name="Sohn D."/>
            <person name="Kohn A.B."/>
            <person name="Neveu E."/>
            <person name="Varoqueaux F."/>
            <person name="Fasshauer D."/>
        </authorList>
    </citation>
    <scope>NUCLEOTIDE SEQUENCE</scope>
</reference>
<dbReference type="PROSITE" id="PS50125">
    <property type="entry name" value="GUANYLATE_CYCLASE_2"/>
    <property type="match status" value="1"/>
</dbReference>
<dbReference type="FunFam" id="3.30.70.1230:FF:000015">
    <property type="entry name" value="Guanylate cyclase"/>
    <property type="match status" value="1"/>
</dbReference>
<dbReference type="InterPro" id="IPR013587">
    <property type="entry name" value="Nitrate/nitrite_sensing"/>
</dbReference>
<dbReference type="EMBL" id="MT678083">
    <property type="protein sequence ID" value="QNG40928.1"/>
    <property type="molecule type" value="mRNA"/>
</dbReference>
<feature type="transmembrane region" description="Helical" evidence="11">
    <location>
        <begin position="366"/>
        <end position="388"/>
    </location>
</feature>
<dbReference type="InterPro" id="IPR001054">
    <property type="entry name" value="A/G_cyclase"/>
</dbReference>
<keyword evidence="5" id="KW-0547">Nucleotide-binding</keyword>
<name>A0A7G7LKB1_9METZ</name>
<evidence type="ECO:0000256" key="6">
    <source>
        <dbReference type="ARBA" id="ARBA00022989"/>
    </source>
</evidence>
<proteinExistence type="evidence at transcript level"/>
<evidence type="ECO:0000256" key="10">
    <source>
        <dbReference type="RuleBase" id="RU000405"/>
    </source>
</evidence>
<evidence type="ECO:0000256" key="2">
    <source>
        <dbReference type="ARBA" id="ARBA00012202"/>
    </source>
</evidence>
<evidence type="ECO:0000256" key="9">
    <source>
        <dbReference type="ARBA" id="ARBA00023293"/>
    </source>
</evidence>
<evidence type="ECO:0000259" key="12">
    <source>
        <dbReference type="PROSITE" id="PS50125"/>
    </source>
</evidence>
<dbReference type="CDD" id="cd07302">
    <property type="entry name" value="CHD"/>
    <property type="match status" value="1"/>
</dbReference>
<dbReference type="InterPro" id="IPR029787">
    <property type="entry name" value="Nucleotide_cyclase"/>
</dbReference>
<evidence type="ECO:0000256" key="5">
    <source>
        <dbReference type="ARBA" id="ARBA00022741"/>
    </source>
</evidence>
<dbReference type="GO" id="GO:0007168">
    <property type="term" value="P:receptor guanylyl cyclase signaling pathway"/>
    <property type="evidence" value="ECO:0007669"/>
    <property type="project" value="TreeGrafter"/>
</dbReference>